<proteinExistence type="predicted"/>
<dbReference type="EMBL" id="UINC01007025">
    <property type="protein sequence ID" value="SVA30994.1"/>
    <property type="molecule type" value="Genomic_DNA"/>
</dbReference>
<dbReference type="AlphaFoldDB" id="A0A381USP6"/>
<evidence type="ECO:0000313" key="2">
    <source>
        <dbReference type="EMBL" id="SVA30994.1"/>
    </source>
</evidence>
<accession>A0A381USP6</accession>
<dbReference type="InterPro" id="IPR019734">
    <property type="entry name" value="TPR_rpt"/>
</dbReference>
<name>A0A381USP6_9ZZZZ</name>
<evidence type="ECO:0000256" key="1">
    <source>
        <dbReference type="SAM" id="MobiDB-lite"/>
    </source>
</evidence>
<sequence>MKFPVFVFSISLIRLFCIAALFPGLMLQSGCSVTEIHHQIPPSPDAISEIKGLYLEKFKGKQSVLFSRILIHEINQLSSLKYFAFLPENGKKQVAVISAEVQSYKVNDQQQLLQQTHISLVEKEVVKENPSGINVVGRAFEFVEKPYPVRSIDRTLHLEIAFKITNSTGDKILFSNLEKASLKQSYTGEESILLIPDTTDEMVHLAQLLIKKFLDQINPEKTEKIVVLEKGSEPVPWTIGLLDFGHPRIIRSNHFATGGRYDLALKGWNYVLFEPRTYPESETFEFTDNVYTRLKKAKLPSSTLSPLLEIHGKEFNIEEIDVVLMGLISNQDYNRYAQIIKSHSSRSQKNNRMNLAAAHYNIGSVYQLRNEMELAAYHFAQANAYNPDEKYALAWNDIQHILGNYNPFDALNERNVESAGKLPPPDGALLQPSNINNP</sequence>
<feature type="region of interest" description="Disordered" evidence="1">
    <location>
        <begin position="417"/>
        <end position="438"/>
    </location>
</feature>
<dbReference type="PROSITE" id="PS50005">
    <property type="entry name" value="TPR"/>
    <property type="match status" value="1"/>
</dbReference>
<reference evidence="2" key="1">
    <citation type="submission" date="2018-05" db="EMBL/GenBank/DDBJ databases">
        <authorList>
            <person name="Lanie J.A."/>
            <person name="Ng W.-L."/>
            <person name="Kazmierczak K.M."/>
            <person name="Andrzejewski T.M."/>
            <person name="Davidsen T.M."/>
            <person name="Wayne K.J."/>
            <person name="Tettelin H."/>
            <person name="Glass J.I."/>
            <person name="Rusch D."/>
            <person name="Podicherti R."/>
            <person name="Tsui H.-C.T."/>
            <person name="Winkler M.E."/>
        </authorList>
    </citation>
    <scope>NUCLEOTIDE SEQUENCE</scope>
</reference>
<gene>
    <name evidence="2" type="ORF">METZ01_LOCUS83848</name>
</gene>
<protein>
    <submittedName>
        <fullName evidence="2">Uncharacterized protein</fullName>
    </submittedName>
</protein>
<organism evidence="2">
    <name type="scientific">marine metagenome</name>
    <dbReference type="NCBI Taxonomy" id="408172"/>
    <lineage>
        <taxon>unclassified sequences</taxon>
        <taxon>metagenomes</taxon>
        <taxon>ecological metagenomes</taxon>
    </lineage>
</organism>